<evidence type="ECO:0000313" key="2">
    <source>
        <dbReference type="Proteomes" id="UP000319716"/>
    </source>
</evidence>
<name>A0A4Y1ZEF9_9BACL</name>
<dbReference type="AlphaFoldDB" id="A0A4Y1ZEF9"/>
<dbReference type="EMBL" id="BEXB01000027">
    <property type="protein sequence ID" value="GAY77485.1"/>
    <property type="molecule type" value="Genomic_DNA"/>
</dbReference>
<reference evidence="1 2" key="1">
    <citation type="submission" date="2017-11" db="EMBL/GenBank/DDBJ databases">
        <title>Draft Genome Sequence of Sporolactobacillus inulinus NBRC 111894 Isolated from Koso, a Japanese Sugar-Vegetable Fermented Beverage.</title>
        <authorList>
            <person name="Chiou T.Y."/>
            <person name="Oshima K."/>
            <person name="Suda W."/>
            <person name="Hattori M."/>
            <person name="Takahashi T."/>
        </authorList>
    </citation>
    <scope>NUCLEOTIDE SEQUENCE [LARGE SCALE GENOMIC DNA]</scope>
    <source>
        <strain evidence="1 2">NBRC111894</strain>
    </source>
</reference>
<accession>A0A4Y1ZEF9</accession>
<sequence>MILIRIIWNMISSILNCTFFNGRCHVLFKKNQTVLGP</sequence>
<protein>
    <submittedName>
        <fullName evidence="1">Uncharacterized protein</fullName>
    </submittedName>
</protein>
<comment type="caution">
    <text evidence="1">The sequence shown here is derived from an EMBL/GenBank/DDBJ whole genome shotgun (WGS) entry which is preliminary data.</text>
</comment>
<gene>
    <name evidence="1" type="ORF">NBRC111894_3039</name>
</gene>
<dbReference type="Proteomes" id="UP000319716">
    <property type="component" value="Unassembled WGS sequence"/>
</dbReference>
<proteinExistence type="predicted"/>
<evidence type="ECO:0000313" key="1">
    <source>
        <dbReference type="EMBL" id="GAY77485.1"/>
    </source>
</evidence>
<organism evidence="1 2">
    <name type="scientific">Sporolactobacillus inulinus</name>
    <dbReference type="NCBI Taxonomy" id="2078"/>
    <lineage>
        <taxon>Bacteria</taxon>
        <taxon>Bacillati</taxon>
        <taxon>Bacillota</taxon>
        <taxon>Bacilli</taxon>
        <taxon>Bacillales</taxon>
        <taxon>Sporolactobacillaceae</taxon>
        <taxon>Sporolactobacillus</taxon>
    </lineage>
</organism>